<evidence type="ECO:0000259" key="10">
    <source>
        <dbReference type="Pfam" id="PF22638"/>
    </source>
</evidence>
<feature type="domain" description="Flagellar basal-body/hook protein C-terminal" evidence="8">
    <location>
        <begin position="608"/>
        <end position="647"/>
    </location>
</feature>
<dbReference type="PRINTS" id="PR01005">
    <property type="entry name" value="FLGHOOKAP1"/>
</dbReference>
<name>A0ABP3VF85_9BURK</name>
<dbReference type="PANTHER" id="PTHR30033">
    <property type="entry name" value="FLAGELLAR HOOK-ASSOCIATED PROTEIN 1"/>
    <property type="match status" value="1"/>
</dbReference>
<evidence type="ECO:0000259" key="7">
    <source>
        <dbReference type="Pfam" id="PF00460"/>
    </source>
</evidence>
<evidence type="ECO:0000313" key="11">
    <source>
        <dbReference type="EMBL" id="GAA0756621.1"/>
    </source>
</evidence>
<dbReference type="Pfam" id="PF00460">
    <property type="entry name" value="Flg_bb_rod"/>
    <property type="match status" value="1"/>
</dbReference>
<dbReference type="Pfam" id="PF06429">
    <property type="entry name" value="Flg_bbr_C"/>
    <property type="match status" value="1"/>
</dbReference>
<organism evidence="11 12">
    <name type="scientific">Ideonella azotifigens</name>
    <dbReference type="NCBI Taxonomy" id="513160"/>
    <lineage>
        <taxon>Bacteria</taxon>
        <taxon>Pseudomonadati</taxon>
        <taxon>Pseudomonadota</taxon>
        <taxon>Betaproteobacteria</taxon>
        <taxon>Burkholderiales</taxon>
        <taxon>Sphaerotilaceae</taxon>
        <taxon>Ideonella</taxon>
    </lineage>
</organism>
<evidence type="ECO:0000256" key="2">
    <source>
        <dbReference type="ARBA" id="ARBA00004613"/>
    </source>
</evidence>
<dbReference type="NCBIfam" id="TIGR02492">
    <property type="entry name" value="flgK_ends"/>
    <property type="match status" value="1"/>
</dbReference>
<dbReference type="InterPro" id="IPR010930">
    <property type="entry name" value="Flg_bb/hook_C_dom"/>
</dbReference>
<protein>
    <recommendedName>
        <fullName evidence="4">Flagellar hook-associated protein 1</fullName>
    </recommendedName>
</protein>
<dbReference type="Proteomes" id="UP001500279">
    <property type="component" value="Unassembled WGS sequence"/>
</dbReference>
<evidence type="ECO:0000256" key="5">
    <source>
        <dbReference type="ARBA" id="ARBA00022525"/>
    </source>
</evidence>
<dbReference type="RefSeq" id="WP_141286408.1">
    <property type="nucleotide sequence ID" value="NZ_BAAAEW010000023.1"/>
</dbReference>
<keyword evidence="11" id="KW-0969">Cilium</keyword>
<dbReference type="Pfam" id="PF21158">
    <property type="entry name" value="flgK_1st_1"/>
    <property type="match status" value="1"/>
</dbReference>
<proteinExistence type="inferred from homology"/>
<feature type="domain" description="Flagellar hook-associated protein FlgK helical" evidence="10">
    <location>
        <begin position="92"/>
        <end position="327"/>
    </location>
</feature>
<keyword evidence="6" id="KW-0975">Bacterial flagellum</keyword>
<evidence type="ECO:0000259" key="8">
    <source>
        <dbReference type="Pfam" id="PF06429"/>
    </source>
</evidence>
<sequence>MSGLMTIGLRGMFAAQAALDVTSHNIANANVTGYSRQEALIETSKGQYTGRGFFGKGVNVANVKRAHDDFLTMQAAAAQSLKSMDATRSGQLQQLQDVFPSGNQGIGYAMGDFLNSMVDLANTPNDASARQVVLARAADVADRFKAGAERIRVLQEGVQSDMRNSVSTLNTLAAKVADLNNQIAGYAGATQQPNDLLDQRDQLISQISDIVEVSTLKASDGSMGVFIAGGQRLVLGSEASTMTVQADPADPSRSALSLQSSGDTLALREDMITGGSLAGLLKFQNDDLVDARNELGQMAAAFGSRVNEVQSLGIDMGNPAGAGAPLFSLGAPSAKPNANNAKDGSGIFIAQVQLTVTDATQLQASDYEMRADGTGNYTLKRLSDGVTRTVANGDTVDGFKIDVNPDLQTGDRFLLQPVGEAASGMSRIMDDVNGIAAASPVTATMGVANTGTATVRSLTVTDKSIDPTLTANVSFTSDTGDFNWELRDSSGNVTTSGTGTWVSGQPISLNGFEVQLNGVPKSGDSMSVAPTTYTDTNNGNALAFAALRDERMVGRFQRTDGTIADGATATDAYAAAMADIGVRVQGAMAAANISASAADQTAQTLASKTGVNLDEEASRLIQFQQAYQAAAKVLQIAQTVFDTMLQLGH</sequence>
<keyword evidence="5" id="KW-0964">Secreted</keyword>
<comment type="similarity">
    <text evidence="3">Belongs to the flagella basal body rod proteins family.</text>
</comment>
<evidence type="ECO:0000259" key="9">
    <source>
        <dbReference type="Pfam" id="PF21158"/>
    </source>
</evidence>
<evidence type="ECO:0000256" key="1">
    <source>
        <dbReference type="ARBA" id="ARBA00004365"/>
    </source>
</evidence>
<comment type="caution">
    <text evidence="11">The sequence shown here is derived from an EMBL/GenBank/DDBJ whole genome shotgun (WGS) entry which is preliminary data.</text>
</comment>
<dbReference type="SUPFAM" id="SSF64518">
    <property type="entry name" value="Phase 1 flagellin"/>
    <property type="match status" value="2"/>
</dbReference>
<comment type="subcellular location">
    <subcellularLocation>
        <location evidence="1">Bacterial flagellum</location>
    </subcellularLocation>
    <subcellularLocation>
        <location evidence="2">Secreted</location>
    </subcellularLocation>
</comment>
<reference evidence="12" key="1">
    <citation type="journal article" date="2019" name="Int. J. Syst. Evol. Microbiol.">
        <title>The Global Catalogue of Microorganisms (GCM) 10K type strain sequencing project: providing services to taxonomists for standard genome sequencing and annotation.</title>
        <authorList>
            <consortium name="The Broad Institute Genomics Platform"/>
            <consortium name="The Broad Institute Genome Sequencing Center for Infectious Disease"/>
            <person name="Wu L."/>
            <person name="Ma J."/>
        </authorList>
    </citation>
    <scope>NUCLEOTIDE SEQUENCE [LARGE SCALE GENOMIC DNA]</scope>
    <source>
        <strain evidence="12">JCM 15503</strain>
    </source>
</reference>
<feature type="domain" description="Flagellar basal body rod protein N-terminal" evidence="7">
    <location>
        <begin position="7"/>
        <end position="34"/>
    </location>
</feature>
<dbReference type="InterPro" id="IPR002371">
    <property type="entry name" value="FlgK"/>
</dbReference>
<keyword evidence="11" id="KW-0966">Cell projection</keyword>
<feature type="domain" description="Flagellar hook-associated protein 1 D2-like" evidence="9">
    <location>
        <begin position="340"/>
        <end position="417"/>
    </location>
</feature>
<evidence type="ECO:0000256" key="4">
    <source>
        <dbReference type="ARBA" id="ARBA00016244"/>
    </source>
</evidence>
<evidence type="ECO:0000256" key="3">
    <source>
        <dbReference type="ARBA" id="ARBA00009677"/>
    </source>
</evidence>
<dbReference type="PANTHER" id="PTHR30033:SF1">
    <property type="entry name" value="FLAGELLAR HOOK-ASSOCIATED PROTEIN 1"/>
    <property type="match status" value="1"/>
</dbReference>
<dbReference type="InterPro" id="IPR049119">
    <property type="entry name" value="FlgK_D2-like"/>
</dbReference>
<evidence type="ECO:0000256" key="6">
    <source>
        <dbReference type="ARBA" id="ARBA00023143"/>
    </source>
</evidence>
<keyword evidence="11" id="KW-0282">Flagellum</keyword>
<keyword evidence="12" id="KW-1185">Reference proteome</keyword>
<gene>
    <name evidence="11" type="primary">flgK_1</name>
    <name evidence="11" type="ORF">GCM10009107_35330</name>
</gene>
<dbReference type="Pfam" id="PF22638">
    <property type="entry name" value="FlgK_D1"/>
    <property type="match status" value="1"/>
</dbReference>
<accession>A0ABP3VF85</accession>
<dbReference type="InterPro" id="IPR053927">
    <property type="entry name" value="FlgK_helical"/>
</dbReference>
<evidence type="ECO:0000313" key="12">
    <source>
        <dbReference type="Proteomes" id="UP001500279"/>
    </source>
</evidence>
<dbReference type="EMBL" id="BAAAEW010000023">
    <property type="protein sequence ID" value="GAA0756621.1"/>
    <property type="molecule type" value="Genomic_DNA"/>
</dbReference>
<dbReference type="InterPro" id="IPR001444">
    <property type="entry name" value="Flag_bb_rod_N"/>
</dbReference>